<dbReference type="AlphaFoldDB" id="A0A382V1D1"/>
<accession>A0A382V1D1</accession>
<name>A0A382V1D1_9ZZZZ</name>
<sequence>EHRPSKPNVTGSNPVRGTIHSTERTSLYCGVCLFLEQRMLEIYIRQETI</sequence>
<proteinExistence type="predicted"/>
<feature type="non-terminal residue" evidence="1">
    <location>
        <position position="1"/>
    </location>
</feature>
<protein>
    <submittedName>
        <fullName evidence="1">Uncharacterized protein</fullName>
    </submittedName>
</protein>
<reference evidence="1" key="1">
    <citation type="submission" date="2018-05" db="EMBL/GenBank/DDBJ databases">
        <authorList>
            <person name="Lanie J.A."/>
            <person name="Ng W.-L."/>
            <person name="Kazmierczak K.M."/>
            <person name="Andrzejewski T.M."/>
            <person name="Davidsen T.M."/>
            <person name="Wayne K.J."/>
            <person name="Tettelin H."/>
            <person name="Glass J.I."/>
            <person name="Rusch D."/>
            <person name="Podicherti R."/>
            <person name="Tsui H.-C.T."/>
            <person name="Winkler M.E."/>
        </authorList>
    </citation>
    <scope>NUCLEOTIDE SEQUENCE</scope>
</reference>
<dbReference type="EMBL" id="UINC01148460">
    <property type="protein sequence ID" value="SVD40356.1"/>
    <property type="molecule type" value="Genomic_DNA"/>
</dbReference>
<gene>
    <name evidence="1" type="ORF">METZ01_LOCUS393210</name>
</gene>
<evidence type="ECO:0000313" key="1">
    <source>
        <dbReference type="EMBL" id="SVD40356.1"/>
    </source>
</evidence>
<organism evidence="1">
    <name type="scientific">marine metagenome</name>
    <dbReference type="NCBI Taxonomy" id="408172"/>
    <lineage>
        <taxon>unclassified sequences</taxon>
        <taxon>metagenomes</taxon>
        <taxon>ecological metagenomes</taxon>
    </lineage>
</organism>